<name>A0A4Q9Q7S6_9APHY</name>
<organism evidence="1 2">
    <name type="scientific">Dichomitus squalens</name>
    <dbReference type="NCBI Taxonomy" id="114155"/>
    <lineage>
        <taxon>Eukaryota</taxon>
        <taxon>Fungi</taxon>
        <taxon>Dikarya</taxon>
        <taxon>Basidiomycota</taxon>
        <taxon>Agaricomycotina</taxon>
        <taxon>Agaricomycetes</taxon>
        <taxon>Polyporales</taxon>
        <taxon>Polyporaceae</taxon>
        <taxon>Dichomitus</taxon>
    </lineage>
</organism>
<accession>A0A4Q9Q7S6</accession>
<evidence type="ECO:0000313" key="2">
    <source>
        <dbReference type="Proteomes" id="UP000292082"/>
    </source>
</evidence>
<gene>
    <name evidence="1" type="ORF">BD310DRAFT_581860</name>
</gene>
<dbReference type="AlphaFoldDB" id="A0A4Q9Q7S6"/>
<protein>
    <submittedName>
        <fullName evidence="1">Uncharacterized protein</fullName>
    </submittedName>
</protein>
<dbReference type="EMBL" id="ML145089">
    <property type="protein sequence ID" value="TBU63475.1"/>
    <property type="molecule type" value="Genomic_DNA"/>
</dbReference>
<proteinExistence type="predicted"/>
<evidence type="ECO:0000313" key="1">
    <source>
        <dbReference type="EMBL" id="TBU63475.1"/>
    </source>
</evidence>
<reference evidence="1 2" key="1">
    <citation type="submission" date="2019-01" db="EMBL/GenBank/DDBJ databases">
        <title>Draft genome sequences of three monokaryotic isolates of the white-rot basidiomycete fungus Dichomitus squalens.</title>
        <authorList>
            <consortium name="DOE Joint Genome Institute"/>
            <person name="Lopez S.C."/>
            <person name="Andreopoulos B."/>
            <person name="Pangilinan J."/>
            <person name="Lipzen A."/>
            <person name="Riley R."/>
            <person name="Ahrendt S."/>
            <person name="Ng V."/>
            <person name="Barry K."/>
            <person name="Daum C."/>
            <person name="Grigoriev I.V."/>
            <person name="Hilden K.S."/>
            <person name="Makela M.R."/>
            <person name="de Vries R.P."/>
        </authorList>
    </citation>
    <scope>NUCLEOTIDE SEQUENCE [LARGE SCALE GENOMIC DNA]</scope>
    <source>
        <strain evidence="1 2">CBS 464.89</strain>
    </source>
</reference>
<keyword evidence="2" id="KW-1185">Reference proteome</keyword>
<dbReference type="Proteomes" id="UP000292082">
    <property type="component" value="Unassembled WGS sequence"/>
</dbReference>
<sequence>MATFQSADPDLSLPHPEYLRIHAACCRVAHLSGASGLFHELERDMESNPDPAAEAPQFAKTLHAKLEHLCFGRGQVVRVPAPNVQSSDGCSCSTQFSPVPPLHGRLLSLARPFCGFFIPPARHLFFGT</sequence>